<dbReference type="PANTHER" id="PTHR31589:SF235">
    <property type="entry name" value="PROTEIN, PUTATIVE (DUF239)-RELATED"/>
    <property type="match status" value="1"/>
</dbReference>
<sequence length="204" mass="22648">MVLVSSQLYEDTLTRLFIFWRTDEFGNKRDCFNLLCSPNFIQIDNKNPVDAVLTPTSVLGGQQYIIQLYIYRDNVTGYWWLLVNDVNVGYWINTLITGSDGGASHVAWGGLAQGLPNGPSPPIGSGEFKAYNTGRTAYFKNLEIVDHTNTWADPNGKELEKYIAVLIATVYSAMGLKGAMDILSLLVDLEVIVGLWGDIISFNI</sequence>
<dbReference type="Proteomes" id="UP000631114">
    <property type="component" value="Unassembled WGS sequence"/>
</dbReference>
<protein>
    <recommendedName>
        <fullName evidence="1">Neprosin PEP catalytic domain-containing protein</fullName>
    </recommendedName>
</protein>
<dbReference type="InterPro" id="IPR004314">
    <property type="entry name" value="Neprosin"/>
</dbReference>
<evidence type="ECO:0000313" key="2">
    <source>
        <dbReference type="EMBL" id="KAF9613581.1"/>
    </source>
</evidence>
<dbReference type="AlphaFoldDB" id="A0A835I9Z2"/>
<organism evidence="2 3">
    <name type="scientific">Coptis chinensis</name>
    <dbReference type="NCBI Taxonomy" id="261450"/>
    <lineage>
        <taxon>Eukaryota</taxon>
        <taxon>Viridiplantae</taxon>
        <taxon>Streptophyta</taxon>
        <taxon>Embryophyta</taxon>
        <taxon>Tracheophyta</taxon>
        <taxon>Spermatophyta</taxon>
        <taxon>Magnoliopsida</taxon>
        <taxon>Ranunculales</taxon>
        <taxon>Ranunculaceae</taxon>
        <taxon>Coptidoideae</taxon>
        <taxon>Coptis</taxon>
    </lineage>
</organism>
<dbReference type="InterPro" id="IPR053168">
    <property type="entry name" value="Glutamic_endopeptidase"/>
</dbReference>
<dbReference type="PROSITE" id="PS52045">
    <property type="entry name" value="NEPROSIN_PEP_CD"/>
    <property type="match status" value="1"/>
</dbReference>
<evidence type="ECO:0000313" key="3">
    <source>
        <dbReference type="Proteomes" id="UP000631114"/>
    </source>
</evidence>
<gene>
    <name evidence="2" type="ORF">IFM89_009251</name>
</gene>
<name>A0A835I9Z2_9MAGN</name>
<evidence type="ECO:0000259" key="1">
    <source>
        <dbReference type="PROSITE" id="PS52045"/>
    </source>
</evidence>
<proteinExistence type="predicted"/>
<dbReference type="PANTHER" id="PTHR31589">
    <property type="entry name" value="PROTEIN, PUTATIVE (DUF239)-RELATED-RELATED"/>
    <property type="match status" value="1"/>
</dbReference>
<feature type="domain" description="Neprosin PEP catalytic" evidence="1">
    <location>
        <begin position="1"/>
        <end position="200"/>
    </location>
</feature>
<reference evidence="2 3" key="1">
    <citation type="submission" date="2020-10" db="EMBL/GenBank/DDBJ databases">
        <title>The Coptis chinensis genome and diversification of protoberbering-type alkaloids.</title>
        <authorList>
            <person name="Wang B."/>
            <person name="Shu S."/>
            <person name="Song C."/>
            <person name="Liu Y."/>
        </authorList>
    </citation>
    <scope>NUCLEOTIDE SEQUENCE [LARGE SCALE GENOMIC DNA]</scope>
    <source>
        <strain evidence="2">HL-2020</strain>
        <tissue evidence="2">Leaf</tissue>
    </source>
</reference>
<accession>A0A835I9Z2</accession>
<comment type="caution">
    <text evidence="2">The sequence shown here is derived from an EMBL/GenBank/DDBJ whole genome shotgun (WGS) entry which is preliminary data.</text>
</comment>
<dbReference type="Pfam" id="PF03080">
    <property type="entry name" value="Neprosin"/>
    <property type="match status" value="1"/>
</dbReference>
<dbReference type="Gene3D" id="3.90.1320.10">
    <property type="entry name" value="Outer-capsid protein sigma 3, large lobe"/>
    <property type="match status" value="1"/>
</dbReference>
<dbReference type="OrthoDB" id="1858978at2759"/>
<dbReference type="EMBL" id="JADFTS010000003">
    <property type="protein sequence ID" value="KAF9613581.1"/>
    <property type="molecule type" value="Genomic_DNA"/>
</dbReference>
<keyword evidence="3" id="KW-1185">Reference proteome</keyword>